<dbReference type="InterPro" id="IPR033389">
    <property type="entry name" value="AUX/IAA_dom"/>
</dbReference>
<keyword evidence="11" id="KW-1185">Reference proteome</keyword>
<evidence type="ECO:0000259" key="9">
    <source>
        <dbReference type="PROSITE" id="PS51745"/>
    </source>
</evidence>
<keyword evidence="3 8" id="KW-0678">Repressor</keyword>
<sequence>MELELGLALPTQTHHPMMLDLNFGYNIINNEIEIGKKNYRGIIDRDQHDVCVDEEVESKGLSLLLWSGQPNEEDDEQCVNHGENEEENEKIVGWPPINSLRNESVHRHQGGPMAYPRQAYHRVFPRSSMFVKVKMEGVPIGRKIDLRLFNSYRALTDALIDMFAKYNENESQHEDYTILYQDREGDWMLAGDVPWDICRVCATYGDNKEVKLNGSSNCWD</sequence>
<evidence type="ECO:0000256" key="1">
    <source>
        <dbReference type="ARBA" id="ARBA00004123"/>
    </source>
</evidence>
<keyword evidence="6 8" id="KW-0539">Nucleus</keyword>
<dbReference type="PANTHER" id="PTHR31734">
    <property type="entry name" value="AUXIN-RESPONSIVE PROTEIN IAA17"/>
    <property type="match status" value="1"/>
</dbReference>
<comment type="subunit">
    <text evidence="8">Homodimers and heterodimers.</text>
</comment>
<evidence type="ECO:0000313" key="11">
    <source>
        <dbReference type="Proteomes" id="UP001632038"/>
    </source>
</evidence>
<name>A0ABD3CX00_9LAMI</name>
<dbReference type="Proteomes" id="UP001632038">
    <property type="component" value="Unassembled WGS sequence"/>
</dbReference>
<dbReference type="GO" id="GO:0009734">
    <property type="term" value="P:auxin-activated signaling pathway"/>
    <property type="evidence" value="ECO:0007669"/>
    <property type="project" value="UniProtKB-UniRule"/>
</dbReference>
<dbReference type="PANTHER" id="PTHR31734:SF38">
    <property type="entry name" value="AUXIN-RESPONSIVE PROTEIN IAA29"/>
    <property type="match status" value="1"/>
</dbReference>
<comment type="subcellular location">
    <subcellularLocation>
        <location evidence="1 8">Nucleus</location>
    </subcellularLocation>
</comment>
<dbReference type="GO" id="GO:0005634">
    <property type="term" value="C:nucleus"/>
    <property type="evidence" value="ECO:0007669"/>
    <property type="project" value="UniProtKB-SubCell"/>
</dbReference>
<evidence type="ECO:0000313" key="10">
    <source>
        <dbReference type="EMBL" id="KAL3633589.1"/>
    </source>
</evidence>
<comment type="caution">
    <text evidence="10">The sequence shown here is derived from an EMBL/GenBank/DDBJ whole genome shotgun (WGS) entry which is preliminary data.</text>
</comment>
<comment type="similarity">
    <text evidence="2 8">Belongs to the Aux/IAA family.</text>
</comment>
<gene>
    <name evidence="10" type="ORF">CASFOL_022351</name>
</gene>
<keyword evidence="4 8" id="KW-0805">Transcription regulation</keyword>
<dbReference type="PROSITE" id="PS51745">
    <property type="entry name" value="PB1"/>
    <property type="match status" value="1"/>
</dbReference>
<feature type="domain" description="PB1" evidence="9">
    <location>
        <begin position="128"/>
        <end position="217"/>
    </location>
</feature>
<keyword evidence="5 8" id="KW-0804">Transcription</keyword>
<evidence type="ECO:0000256" key="2">
    <source>
        <dbReference type="ARBA" id="ARBA00006728"/>
    </source>
</evidence>
<evidence type="ECO:0000256" key="3">
    <source>
        <dbReference type="ARBA" id="ARBA00022491"/>
    </source>
</evidence>
<evidence type="ECO:0000256" key="8">
    <source>
        <dbReference type="RuleBase" id="RU004549"/>
    </source>
</evidence>
<protein>
    <recommendedName>
        <fullName evidence="8">Auxin-responsive protein</fullName>
    </recommendedName>
</protein>
<evidence type="ECO:0000256" key="7">
    <source>
        <dbReference type="ARBA" id="ARBA00023294"/>
    </source>
</evidence>
<dbReference type="Pfam" id="PF02309">
    <property type="entry name" value="AUX_IAA"/>
    <property type="match status" value="2"/>
</dbReference>
<evidence type="ECO:0000256" key="5">
    <source>
        <dbReference type="ARBA" id="ARBA00023163"/>
    </source>
</evidence>
<dbReference type="Gene3D" id="3.10.20.90">
    <property type="entry name" value="Phosphatidylinositol 3-kinase Catalytic Subunit, Chain A, domain 1"/>
    <property type="match status" value="1"/>
</dbReference>
<keyword evidence="7 8" id="KW-0927">Auxin signaling pathway</keyword>
<dbReference type="AlphaFoldDB" id="A0ABD3CX00"/>
<proteinExistence type="inferred from homology"/>
<evidence type="ECO:0000256" key="6">
    <source>
        <dbReference type="ARBA" id="ARBA00023242"/>
    </source>
</evidence>
<accession>A0ABD3CX00</accession>
<evidence type="ECO:0000256" key="4">
    <source>
        <dbReference type="ARBA" id="ARBA00023015"/>
    </source>
</evidence>
<dbReference type="SUPFAM" id="SSF54277">
    <property type="entry name" value="CAD &amp; PB1 domains"/>
    <property type="match status" value="1"/>
</dbReference>
<dbReference type="InterPro" id="IPR053793">
    <property type="entry name" value="PB1-like"/>
</dbReference>
<comment type="function">
    <text evidence="8">Aux/IAA proteins are short-lived transcriptional factors that function as repressors of early auxin response genes at low auxin concentrations.</text>
</comment>
<organism evidence="10 11">
    <name type="scientific">Castilleja foliolosa</name>
    <dbReference type="NCBI Taxonomy" id="1961234"/>
    <lineage>
        <taxon>Eukaryota</taxon>
        <taxon>Viridiplantae</taxon>
        <taxon>Streptophyta</taxon>
        <taxon>Embryophyta</taxon>
        <taxon>Tracheophyta</taxon>
        <taxon>Spermatophyta</taxon>
        <taxon>Magnoliopsida</taxon>
        <taxon>eudicotyledons</taxon>
        <taxon>Gunneridae</taxon>
        <taxon>Pentapetalae</taxon>
        <taxon>asterids</taxon>
        <taxon>lamiids</taxon>
        <taxon>Lamiales</taxon>
        <taxon>Orobanchaceae</taxon>
        <taxon>Pedicularideae</taxon>
        <taxon>Castillejinae</taxon>
        <taxon>Castilleja</taxon>
    </lineage>
</organism>
<dbReference type="EMBL" id="JAVIJP010000029">
    <property type="protein sequence ID" value="KAL3633589.1"/>
    <property type="molecule type" value="Genomic_DNA"/>
</dbReference>
<reference evidence="11" key="1">
    <citation type="journal article" date="2024" name="IScience">
        <title>Strigolactones Initiate the Formation of Haustorium-like Structures in Castilleja.</title>
        <authorList>
            <person name="Buerger M."/>
            <person name="Peterson D."/>
            <person name="Chory J."/>
        </authorList>
    </citation>
    <scope>NUCLEOTIDE SEQUENCE [LARGE SCALE GENOMIC DNA]</scope>
</reference>
<dbReference type="InterPro" id="IPR003311">
    <property type="entry name" value="AUX_IAA"/>
</dbReference>